<dbReference type="InParanoid" id="K3XA49"/>
<accession>K3XA49</accession>
<evidence type="ECO:0000256" key="1">
    <source>
        <dbReference type="SAM" id="MobiDB-lite"/>
    </source>
</evidence>
<reference evidence="4" key="2">
    <citation type="submission" date="2010-04" db="EMBL/GenBank/DDBJ databases">
        <authorList>
            <person name="Buell R."/>
            <person name="Hamilton J."/>
            <person name="Hostetler J."/>
        </authorList>
    </citation>
    <scope>NUCLEOTIDE SEQUENCE [LARGE SCALE GENOMIC DNA]</scope>
    <source>
        <strain evidence="4">DAOM:BR144</strain>
    </source>
</reference>
<dbReference type="EMBL" id="GL376563">
    <property type="status" value="NOT_ANNOTATED_CDS"/>
    <property type="molecule type" value="Genomic_DNA"/>
</dbReference>
<feature type="domain" description="Up-frameshift suppressor 2 C-terminal" evidence="2">
    <location>
        <begin position="14"/>
        <end position="81"/>
    </location>
</feature>
<protein>
    <recommendedName>
        <fullName evidence="2">Up-frameshift suppressor 2 C-terminal domain-containing protein</fullName>
    </recommendedName>
</protein>
<reference evidence="4" key="1">
    <citation type="journal article" date="2010" name="Genome Biol.">
        <title>Genome sequence of the necrotrophic plant pathogen Pythium ultimum reveals original pathogenicity mechanisms and effector repertoire.</title>
        <authorList>
            <person name="Levesque C.A."/>
            <person name="Brouwer H."/>
            <person name="Cano L."/>
            <person name="Hamilton J.P."/>
            <person name="Holt C."/>
            <person name="Huitema E."/>
            <person name="Raffaele S."/>
            <person name="Robideau G.P."/>
            <person name="Thines M."/>
            <person name="Win J."/>
            <person name="Zerillo M.M."/>
            <person name="Beakes G.W."/>
            <person name="Boore J.L."/>
            <person name="Busam D."/>
            <person name="Dumas B."/>
            <person name="Ferriera S."/>
            <person name="Fuerstenberg S.I."/>
            <person name="Gachon C.M."/>
            <person name="Gaulin E."/>
            <person name="Govers F."/>
            <person name="Grenville-Briggs L."/>
            <person name="Horner N."/>
            <person name="Hostetler J."/>
            <person name="Jiang R.H."/>
            <person name="Johnson J."/>
            <person name="Krajaejun T."/>
            <person name="Lin H."/>
            <person name="Meijer H.J."/>
            <person name="Moore B."/>
            <person name="Morris P."/>
            <person name="Phuntmart V."/>
            <person name="Puiu D."/>
            <person name="Shetty J."/>
            <person name="Stajich J.E."/>
            <person name="Tripathy S."/>
            <person name="Wawra S."/>
            <person name="van West P."/>
            <person name="Whitty B.R."/>
            <person name="Coutinho P.M."/>
            <person name="Henrissat B."/>
            <person name="Martin F."/>
            <person name="Thomas P.D."/>
            <person name="Tyler B.M."/>
            <person name="De Vries R.P."/>
            <person name="Kamoun S."/>
            <person name="Yandell M."/>
            <person name="Tisserat N."/>
            <person name="Buell C.R."/>
        </authorList>
    </citation>
    <scope>NUCLEOTIDE SEQUENCE</scope>
    <source>
        <strain evidence="4">DAOM:BR144</strain>
    </source>
</reference>
<sequence length="152" mass="16483">MAIPTVVKSAAPPVNPATAASPFGANGPQGVVFRMLRRGNKGKVEARQLVVPEGSSLAQHSHRQENAGKKEMSELKRLVLQNVEREELFAETGLDTVAPGFAVPIRSSSSVQQPPPAPQPQRDLNRTGFGLSSEWNNDEFGLRRGRGYRGQK</sequence>
<dbReference type="STRING" id="431595.K3XA49"/>
<dbReference type="HOGENOM" id="CLU_1725982_0_0_1"/>
<name>K3XA49_GLOUD</name>
<dbReference type="eggNOG" id="KOG2051">
    <property type="taxonomic scope" value="Eukaryota"/>
</dbReference>
<reference evidence="3" key="3">
    <citation type="submission" date="2015-02" db="UniProtKB">
        <authorList>
            <consortium name="EnsemblProtists"/>
        </authorList>
    </citation>
    <scope>IDENTIFICATION</scope>
    <source>
        <strain evidence="3">DAOM BR144</strain>
    </source>
</reference>
<feature type="compositionally biased region" description="Basic residues" evidence="1">
    <location>
        <begin position="143"/>
        <end position="152"/>
    </location>
</feature>
<dbReference type="AlphaFoldDB" id="K3XA49"/>
<dbReference type="VEuPathDB" id="FungiDB:PYU1_G014069"/>
<keyword evidence="4" id="KW-1185">Reference proteome</keyword>
<dbReference type="InterPro" id="IPR007193">
    <property type="entry name" value="Upf2/Nmd2_C"/>
</dbReference>
<dbReference type="Pfam" id="PF04050">
    <property type="entry name" value="Upf2"/>
    <property type="match status" value="1"/>
</dbReference>
<evidence type="ECO:0000313" key="4">
    <source>
        <dbReference type="Proteomes" id="UP000019132"/>
    </source>
</evidence>
<organism evidence="3 4">
    <name type="scientific">Globisporangium ultimum (strain ATCC 200006 / CBS 805.95 / DAOM BR144)</name>
    <name type="common">Pythium ultimum</name>
    <dbReference type="NCBI Taxonomy" id="431595"/>
    <lineage>
        <taxon>Eukaryota</taxon>
        <taxon>Sar</taxon>
        <taxon>Stramenopiles</taxon>
        <taxon>Oomycota</taxon>
        <taxon>Peronosporomycetes</taxon>
        <taxon>Pythiales</taxon>
        <taxon>Pythiaceae</taxon>
        <taxon>Globisporangium</taxon>
    </lineage>
</organism>
<feature type="region of interest" description="Disordered" evidence="1">
    <location>
        <begin position="105"/>
        <end position="152"/>
    </location>
</feature>
<proteinExistence type="predicted"/>
<dbReference type="Proteomes" id="UP000019132">
    <property type="component" value="Unassembled WGS sequence"/>
</dbReference>
<evidence type="ECO:0000313" key="3">
    <source>
        <dbReference type="EnsemblProtists" id="PYU1_T014098"/>
    </source>
</evidence>
<evidence type="ECO:0000259" key="2">
    <source>
        <dbReference type="Pfam" id="PF04050"/>
    </source>
</evidence>
<dbReference type="EnsemblProtists" id="PYU1_T014098">
    <property type="protein sequence ID" value="PYU1_T014098"/>
    <property type="gene ID" value="PYU1_G014069"/>
</dbReference>
<feature type="region of interest" description="Disordered" evidence="1">
    <location>
        <begin position="1"/>
        <end position="26"/>
    </location>
</feature>